<evidence type="ECO:0000313" key="9">
    <source>
        <dbReference type="EMBL" id="SBS26733.1"/>
    </source>
</evidence>
<dbReference type="SUPFAM" id="SSF81345">
    <property type="entry name" value="ABC transporter involved in vitamin B12 uptake, BtuC"/>
    <property type="match status" value="1"/>
</dbReference>
<keyword evidence="7 8" id="KW-0472">Membrane</keyword>
<proteinExistence type="inferred from homology"/>
<dbReference type="STRING" id="1792290.MSP8886_00689"/>
<feature type="transmembrane region" description="Helical" evidence="8">
    <location>
        <begin position="64"/>
        <end position="82"/>
    </location>
</feature>
<evidence type="ECO:0000256" key="7">
    <source>
        <dbReference type="ARBA" id="ARBA00023136"/>
    </source>
</evidence>
<feature type="transmembrane region" description="Helical" evidence="8">
    <location>
        <begin position="122"/>
        <end position="140"/>
    </location>
</feature>
<evidence type="ECO:0000313" key="10">
    <source>
        <dbReference type="Proteomes" id="UP000092544"/>
    </source>
</evidence>
<dbReference type="InterPro" id="IPR037294">
    <property type="entry name" value="ABC_BtuC-like"/>
</dbReference>
<feature type="transmembrane region" description="Helical" evidence="8">
    <location>
        <begin position="244"/>
        <end position="270"/>
    </location>
</feature>
<evidence type="ECO:0000256" key="4">
    <source>
        <dbReference type="ARBA" id="ARBA00022475"/>
    </source>
</evidence>
<feature type="transmembrane region" description="Helical" evidence="8">
    <location>
        <begin position="311"/>
        <end position="328"/>
    </location>
</feature>
<dbReference type="EMBL" id="FLOB01000001">
    <property type="protein sequence ID" value="SBS26733.1"/>
    <property type="molecule type" value="Genomic_DNA"/>
</dbReference>
<dbReference type="GO" id="GO:0022857">
    <property type="term" value="F:transmembrane transporter activity"/>
    <property type="evidence" value="ECO:0007669"/>
    <property type="project" value="InterPro"/>
</dbReference>
<keyword evidence="10" id="KW-1185">Reference proteome</keyword>
<evidence type="ECO:0000256" key="3">
    <source>
        <dbReference type="ARBA" id="ARBA00022448"/>
    </source>
</evidence>
<gene>
    <name evidence="9" type="primary">fecC</name>
    <name evidence="9" type="ORF">MSP8886_00689</name>
</gene>
<dbReference type="InterPro" id="IPR000522">
    <property type="entry name" value="ABC_transptr_permease_BtuC"/>
</dbReference>
<dbReference type="GO" id="GO:0005886">
    <property type="term" value="C:plasma membrane"/>
    <property type="evidence" value="ECO:0007669"/>
    <property type="project" value="UniProtKB-SubCell"/>
</dbReference>
<comment type="similarity">
    <text evidence="2">Belongs to the binding-protein-dependent transport system permease family. FecCD subfamily.</text>
</comment>
<feature type="transmembrane region" description="Helical" evidence="8">
    <location>
        <begin position="94"/>
        <end position="116"/>
    </location>
</feature>
<dbReference type="CDD" id="cd06550">
    <property type="entry name" value="TM_ABC_iron-siderophores_like"/>
    <property type="match status" value="1"/>
</dbReference>
<evidence type="ECO:0000256" key="6">
    <source>
        <dbReference type="ARBA" id="ARBA00022989"/>
    </source>
</evidence>
<accession>A0A1A8T6K9</accession>
<keyword evidence="3" id="KW-0813">Transport</keyword>
<evidence type="ECO:0000256" key="2">
    <source>
        <dbReference type="ARBA" id="ARBA00007935"/>
    </source>
</evidence>
<sequence>MIQTRLPFAWQCLLLGASLLVIAWISLFSWSAVPITPVDAVNALFNMDNTSIPQHIVQDLRLPRTLMGILVGASLAAAGVVMQGLTQNPLASPSVLGVNAGAALGMATVSTIAPWFGLLGTSVAAIIGGGMTWTLVMVLGRAWKGGNDSSRLVLAGVAISALCAALTKASIIMAEDQASGVLTWLAGSLANARWATFDHLWPISLFGLLGSLMLSPTLNILQLGEENARNLGASLILTKLAGSFLVLLLVASAISSVGSIGFVGLLVPHMAKMIGGQDHRRFLPLAMLLGAMLVVLSDIISRSIIFPMETPAGAVLALIGAPFFIYLVRQRTL</sequence>
<keyword evidence="6 8" id="KW-1133">Transmembrane helix</keyword>
<dbReference type="PANTHER" id="PTHR30472">
    <property type="entry name" value="FERRIC ENTEROBACTIN TRANSPORT SYSTEM PERMEASE PROTEIN"/>
    <property type="match status" value="1"/>
</dbReference>
<evidence type="ECO:0000256" key="8">
    <source>
        <dbReference type="SAM" id="Phobius"/>
    </source>
</evidence>
<organism evidence="9 10">
    <name type="scientific">Marinomonas spartinae</name>
    <dbReference type="NCBI Taxonomy" id="1792290"/>
    <lineage>
        <taxon>Bacteria</taxon>
        <taxon>Pseudomonadati</taxon>
        <taxon>Pseudomonadota</taxon>
        <taxon>Gammaproteobacteria</taxon>
        <taxon>Oceanospirillales</taxon>
        <taxon>Oceanospirillaceae</taxon>
        <taxon>Marinomonas</taxon>
    </lineage>
</organism>
<dbReference type="FunFam" id="1.10.3470.10:FF:000001">
    <property type="entry name" value="Vitamin B12 ABC transporter permease BtuC"/>
    <property type="match status" value="1"/>
</dbReference>
<dbReference type="OrthoDB" id="9055647at2"/>
<name>A0A1A8T6K9_9GAMM</name>
<dbReference type="Proteomes" id="UP000092544">
    <property type="component" value="Unassembled WGS sequence"/>
</dbReference>
<comment type="subcellular location">
    <subcellularLocation>
        <location evidence="1">Cell membrane</location>
        <topology evidence="1">Multi-pass membrane protein</topology>
    </subcellularLocation>
</comment>
<feature type="transmembrane region" description="Helical" evidence="8">
    <location>
        <begin position="152"/>
        <end position="172"/>
    </location>
</feature>
<dbReference type="Gene3D" id="1.10.3470.10">
    <property type="entry name" value="ABC transporter involved in vitamin B12 uptake, BtuC"/>
    <property type="match status" value="1"/>
</dbReference>
<evidence type="ECO:0000256" key="1">
    <source>
        <dbReference type="ARBA" id="ARBA00004651"/>
    </source>
</evidence>
<reference evidence="9 10" key="1">
    <citation type="submission" date="2016-06" db="EMBL/GenBank/DDBJ databases">
        <authorList>
            <person name="Kjaerup R.B."/>
            <person name="Dalgaard T.S."/>
            <person name="Juul-Madsen H.R."/>
        </authorList>
    </citation>
    <scope>NUCLEOTIDE SEQUENCE [LARGE SCALE GENOMIC DNA]</scope>
    <source>
        <strain evidence="9 10">CECT 8886</strain>
    </source>
</reference>
<keyword evidence="5 8" id="KW-0812">Transmembrane</keyword>
<dbReference type="AlphaFoldDB" id="A0A1A8T6K9"/>
<dbReference type="Pfam" id="PF01032">
    <property type="entry name" value="FecCD"/>
    <property type="match status" value="1"/>
</dbReference>
<keyword evidence="4" id="KW-1003">Cell membrane</keyword>
<dbReference type="PANTHER" id="PTHR30472:SF1">
    <property type="entry name" value="FE(3+) DICITRATE TRANSPORT SYSTEM PERMEASE PROTEIN FECC-RELATED"/>
    <property type="match status" value="1"/>
</dbReference>
<dbReference type="GO" id="GO:0033214">
    <property type="term" value="P:siderophore-iron import into cell"/>
    <property type="evidence" value="ECO:0007669"/>
    <property type="project" value="TreeGrafter"/>
</dbReference>
<feature type="transmembrane region" description="Helical" evidence="8">
    <location>
        <begin position="282"/>
        <end position="305"/>
    </location>
</feature>
<protein>
    <submittedName>
        <fullName evidence="9">Fe(3+) dicitrate transport system permease protein FecC</fullName>
    </submittedName>
</protein>
<evidence type="ECO:0000256" key="5">
    <source>
        <dbReference type="ARBA" id="ARBA00022692"/>
    </source>
</evidence>